<accession>A0A4Y2NSS3</accession>
<keyword evidence="2" id="KW-1185">Reference proteome</keyword>
<comment type="caution">
    <text evidence="1">The sequence shown here is derived from an EMBL/GenBank/DDBJ whole genome shotgun (WGS) entry which is preliminary data.</text>
</comment>
<dbReference type="AlphaFoldDB" id="A0A4Y2NSS3"/>
<sequence>MEFIKNLKLTLINKQVVFNKSDKFVSLIKVVFVLRNLLSLRHWYVRLGHDPRYRRCIVTFDQLLFIKAMDIVSQTDKIDELSEVIVRLGGFHFLISCMGAVGKIMGGSGLEEMCYEVFAKNAVVCLANGQIYARALRTHSLSHAANTHLTLEYCEEDQF</sequence>
<dbReference type="Proteomes" id="UP000499080">
    <property type="component" value="Unassembled WGS sequence"/>
</dbReference>
<dbReference type="EMBL" id="BGPR01009800">
    <property type="protein sequence ID" value="GBN42371.1"/>
    <property type="molecule type" value="Genomic_DNA"/>
</dbReference>
<name>A0A4Y2NSS3_ARAVE</name>
<proteinExistence type="predicted"/>
<evidence type="ECO:0000313" key="2">
    <source>
        <dbReference type="Proteomes" id="UP000499080"/>
    </source>
</evidence>
<protein>
    <submittedName>
        <fullName evidence="1">Uncharacterized protein</fullName>
    </submittedName>
</protein>
<reference evidence="1 2" key="1">
    <citation type="journal article" date="2019" name="Sci. Rep.">
        <title>Orb-weaving spider Araneus ventricosus genome elucidates the spidroin gene catalogue.</title>
        <authorList>
            <person name="Kono N."/>
            <person name="Nakamura H."/>
            <person name="Ohtoshi R."/>
            <person name="Moran D.A.P."/>
            <person name="Shinohara A."/>
            <person name="Yoshida Y."/>
            <person name="Fujiwara M."/>
            <person name="Mori M."/>
            <person name="Tomita M."/>
            <person name="Arakawa K."/>
        </authorList>
    </citation>
    <scope>NUCLEOTIDE SEQUENCE [LARGE SCALE GENOMIC DNA]</scope>
</reference>
<dbReference type="OrthoDB" id="5983950at2759"/>
<gene>
    <name evidence="1" type="ORF">AVEN_269458_1</name>
</gene>
<evidence type="ECO:0000313" key="1">
    <source>
        <dbReference type="EMBL" id="GBN42371.1"/>
    </source>
</evidence>
<organism evidence="1 2">
    <name type="scientific">Araneus ventricosus</name>
    <name type="common">Orbweaver spider</name>
    <name type="synonym">Epeira ventricosa</name>
    <dbReference type="NCBI Taxonomy" id="182803"/>
    <lineage>
        <taxon>Eukaryota</taxon>
        <taxon>Metazoa</taxon>
        <taxon>Ecdysozoa</taxon>
        <taxon>Arthropoda</taxon>
        <taxon>Chelicerata</taxon>
        <taxon>Arachnida</taxon>
        <taxon>Araneae</taxon>
        <taxon>Araneomorphae</taxon>
        <taxon>Entelegynae</taxon>
        <taxon>Araneoidea</taxon>
        <taxon>Araneidae</taxon>
        <taxon>Araneus</taxon>
    </lineage>
</organism>